<dbReference type="Proteomes" id="UP000886251">
    <property type="component" value="Unassembled WGS sequence"/>
</dbReference>
<evidence type="ECO:0000256" key="1">
    <source>
        <dbReference type="SAM" id="SignalP"/>
    </source>
</evidence>
<keyword evidence="1" id="KW-0732">Signal</keyword>
<comment type="caution">
    <text evidence="2">The sequence shown here is derived from an EMBL/GenBank/DDBJ whole genome shotgun (WGS) entry which is preliminary data.</text>
</comment>
<sequence>MNKPMVFALAFATLSGTAVTSSAASMSGSEIGRVFAGNTIEWVSLKKKPMSPRWKPPYGRTYFSPNGTMEGTLKGKSRSGTWRIDGNQLCLNWKQEKCRDLEPDGGGGYYIVNREKGKRGVHIKRVLQGKQL</sequence>
<organism evidence="2">
    <name type="scientific">Sedimenticola thiotaurini</name>
    <dbReference type="NCBI Taxonomy" id="1543721"/>
    <lineage>
        <taxon>Bacteria</taxon>
        <taxon>Pseudomonadati</taxon>
        <taxon>Pseudomonadota</taxon>
        <taxon>Gammaproteobacteria</taxon>
        <taxon>Chromatiales</taxon>
        <taxon>Sedimenticolaceae</taxon>
        <taxon>Sedimenticola</taxon>
    </lineage>
</organism>
<proteinExistence type="predicted"/>
<name>A0A831RJB4_9GAMM</name>
<feature type="signal peptide" evidence="1">
    <location>
        <begin position="1"/>
        <end position="23"/>
    </location>
</feature>
<dbReference type="EMBL" id="DRKP01000054">
    <property type="protein sequence ID" value="HEB95693.1"/>
    <property type="molecule type" value="Genomic_DNA"/>
</dbReference>
<dbReference type="AlphaFoldDB" id="A0A831RJB4"/>
<evidence type="ECO:0008006" key="3">
    <source>
        <dbReference type="Google" id="ProtNLM"/>
    </source>
</evidence>
<reference evidence="2" key="1">
    <citation type="journal article" date="2020" name="mSystems">
        <title>Genome- and Community-Level Interaction Insights into Carbon Utilization and Element Cycling Functions of Hydrothermarchaeota in Hydrothermal Sediment.</title>
        <authorList>
            <person name="Zhou Z."/>
            <person name="Liu Y."/>
            <person name="Xu W."/>
            <person name="Pan J."/>
            <person name="Luo Z.H."/>
            <person name="Li M."/>
        </authorList>
    </citation>
    <scope>NUCLEOTIDE SEQUENCE [LARGE SCALE GENOMIC DNA]</scope>
    <source>
        <strain evidence="2">HyVt-443</strain>
    </source>
</reference>
<protein>
    <recommendedName>
        <fullName evidence="3">DUF995 domain-containing protein</fullName>
    </recommendedName>
</protein>
<gene>
    <name evidence="2" type="ORF">ENI96_04590</name>
</gene>
<feature type="chain" id="PRO_5033007551" description="DUF995 domain-containing protein" evidence="1">
    <location>
        <begin position="24"/>
        <end position="132"/>
    </location>
</feature>
<evidence type="ECO:0000313" key="2">
    <source>
        <dbReference type="EMBL" id="HEB95693.1"/>
    </source>
</evidence>
<accession>A0A831RJB4</accession>